<accession>A0ABY1ZI33</accession>
<dbReference type="EMBL" id="SJDL01000024">
    <property type="protein sequence ID" value="TBW53738.1"/>
    <property type="molecule type" value="Genomic_DNA"/>
</dbReference>
<dbReference type="Gene3D" id="3.30.420.10">
    <property type="entry name" value="Ribonuclease H-like superfamily/Ribonuclease H"/>
    <property type="match status" value="1"/>
</dbReference>
<dbReference type="SUPFAM" id="SSF53098">
    <property type="entry name" value="Ribonuclease H-like"/>
    <property type="match status" value="1"/>
</dbReference>
<evidence type="ECO:0000313" key="2">
    <source>
        <dbReference type="Proteomes" id="UP000313645"/>
    </source>
</evidence>
<organism evidence="1 2">
    <name type="scientific">Marinobacter halodurans</name>
    <dbReference type="NCBI Taxonomy" id="2528979"/>
    <lineage>
        <taxon>Bacteria</taxon>
        <taxon>Pseudomonadati</taxon>
        <taxon>Pseudomonadota</taxon>
        <taxon>Gammaproteobacteria</taxon>
        <taxon>Pseudomonadales</taxon>
        <taxon>Marinobacteraceae</taxon>
        <taxon>Marinobacter</taxon>
    </lineage>
</organism>
<proteinExistence type="predicted"/>
<dbReference type="InterPro" id="IPR036397">
    <property type="entry name" value="RNaseH_sf"/>
</dbReference>
<gene>
    <name evidence="1" type="ORF">EZI54_14680</name>
</gene>
<evidence type="ECO:0000313" key="1">
    <source>
        <dbReference type="EMBL" id="TBW53738.1"/>
    </source>
</evidence>
<keyword evidence="2" id="KW-1185">Reference proteome</keyword>
<protein>
    <recommendedName>
        <fullName evidence="3">Exonuclease domain-containing protein</fullName>
    </recommendedName>
</protein>
<dbReference type="InterPro" id="IPR012337">
    <property type="entry name" value="RNaseH-like_sf"/>
</dbReference>
<reference evidence="1 2" key="1">
    <citation type="submission" date="2019-02" db="EMBL/GenBank/DDBJ databases">
        <title>Marinobacter halodurans sp. nov., a marine bacterium isolated from sea tidal flat.</title>
        <authorList>
            <person name="Yoo Y."/>
            <person name="Lee D.W."/>
            <person name="Kim B.S."/>
            <person name="Kim J.-J."/>
        </authorList>
    </citation>
    <scope>NUCLEOTIDE SEQUENCE [LARGE SCALE GENOMIC DNA]</scope>
    <source>
        <strain evidence="1 2">YJ-S3-2</strain>
    </source>
</reference>
<evidence type="ECO:0008006" key="3">
    <source>
        <dbReference type="Google" id="ProtNLM"/>
    </source>
</evidence>
<dbReference type="RefSeq" id="WP_131482639.1">
    <property type="nucleotide sequence ID" value="NZ_SJDL01000024.1"/>
</dbReference>
<name>A0ABY1ZI33_9GAMM</name>
<comment type="caution">
    <text evidence="1">The sequence shown here is derived from an EMBL/GenBank/DDBJ whole genome shotgun (WGS) entry which is preliminary data.</text>
</comment>
<dbReference type="Proteomes" id="UP000313645">
    <property type="component" value="Unassembled WGS sequence"/>
</dbReference>
<sequence>MNVSESPAFIDFEASSLDLIASYPIEVGVSLPDGTLHSWLIAPHVLWQDWSENAEAIHGISRDTLCREGHDVQGVAHALNELLGDAVYCDAWTFDSFWLHRLYRAARVTPSFTLDSVSSLLDTHQVQLWAEVRQQVIESLGLPVHRAANDALILQETWRRVVDHGARHNTRVHAARS</sequence>